<gene>
    <name evidence="10" type="ORF">METZ01_LOCUS22209</name>
</gene>
<dbReference type="InterPro" id="IPR005543">
    <property type="entry name" value="PASTA_dom"/>
</dbReference>
<evidence type="ECO:0000259" key="9">
    <source>
        <dbReference type="PROSITE" id="PS51178"/>
    </source>
</evidence>
<dbReference type="SMART" id="SM00740">
    <property type="entry name" value="PASTA"/>
    <property type="match status" value="4"/>
</dbReference>
<evidence type="ECO:0008006" key="11">
    <source>
        <dbReference type="Google" id="ProtNLM"/>
    </source>
</evidence>
<organism evidence="10">
    <name type="scientific">marine metagenome</name>
    <dbReference type="NCBI Taxonomy" id="408172"/>
    <lineage>
        <taxon>unclassified sequences</taxon>
        <taxon>metagenomes</taxon>
        <taxon>ecological metagenomes</taxon>
    </lineage>
</organism>
<keyword evidence="1" id="KW-0723">Serine/threonine-protein kinase</keyword>
<accession>A0A381PQN0</accession>
<dbReference type="PROSITE" id="PS00108">
    <property type="entry name" value="PROTEIN_KINASE_ST"/>
    <property type="match status" value="1"/>
</dbReference>
<protein>
    <recommendedName>
        <fullName evidence="11">Protein kinase domain-containing protein</fullName>
    </recommendedName>
</protein>
<evidence type="ECO:0000256" key="3">
    <source>
        <dbReference type="ARBA" id="ARBA00022741"/>
    </source>
</evidence>
<name>A0A381PQN0_9ZZZZ</name>
<dbReference type="PANTHER" id="PTHR43289:SF34">
    <property type="entry name" value="SERINE_THREONINE-PROTEIN KINASE YBDM-RELATED"/>
    <property type="match status" value="1"/>
</dbReference>
<evidence type="ECO:0000256" key="5">
    <source>
        <dbReference type="ARBA" id="ARBA00022840"/>
    </source>
</evidence>
<dbReference type="Gene3D" id="3.30.200.20">
    <property type="entry name" value="Phosphorylase Kinase, domain 1"/>
    <property type="match status" value="1"/>
</dbReference>
<dbReference type="Gene3D" id="1.10.510.10">
    <property type="entry name" value="Transferase(Phosphotransferase) domain 1"/>
    <property type="match status" value="1"/>
</dbReference>
<evidence type="ECO:0000256" key="4">
    <source>
        <dbReference type="ARBA" id="ARBA00022777"/>
    </source>
</evidence>
<dbReference type="NCBIfam" id="NF033483">
    <property type="entry name" value="PknB_PASTA_kin"/>
    <property type="match status" value="1"/>
</dbReference>
<proteinExistence type="predicted"/>
<dbReference type="EMBL" id="UINC01001060">
    <property type="protein sequence ID" value="SUZ69355.1"/>
    <property type="molecule type" value="Genomic_DNA"/>
</dbReference>
<evidence type="ECO:0000256" key="6">
    <source>
        <dbReference type="SAM" id="MobiDB-lite"/>
    </source>
</evidence>
<dbReference type="PROSITE" id="PS50011">
    <property type="entry name" value="PROTEIN_KINASE_DOM"/>
    <property type="match status" value="1"/>
</dbReference>
<dbReference type="InterPro" id="IPR011009">
    <property type="entry name" value="Kinase-like_dom_sf"/>
</dbReference>
<dbReference type="SUPFAM" id="SSF56112">
    <property type="entry name" value="Protein kinase-like (PK-like)"/>
    <property type="match status" value="1"/>
</dbReference>
<dbReference type="Pfam" id="PF00069">
    <property type="entry name" value="Pkinase"/>
    <property type="match status" value="1"/>
</dbReference>
<dbReference type="GO" id="GO:0005524">
    <property type="term" value="F:ATP binding"/>
    <property type="evidence" value="ECO:0007669"/>
    <property type="project" value="UniProtKB-KW"/>
</dbReference>
<dbReference type="Pfam" id="PF03793">
    <property type="entry name" value="PASTA"/>
    <property type="match status" value="3"/>
</dbReference>
<evidence type="ECO:0000256" key="7">
    <source>
        <dbReference type="SAM" id="Phobius"/>
    </source>
</evidence>
<feature type="compositionally biased region" description="Polar residues" evidence="6">
    <location>
        <begin position="282"/>
        <end position="315"/>
    </location>
</feature>
<dbReference type="GO" id="GO:0004674">
    <property type="term" value="F:protein serine/threonine kinase activity"/>
    <property type="evidence" value="ECO:0007669"/>
    <property type="project" value="UniProtKB-KW"/>
</dbReference>
<dbReference type="CDD" id="cd06577">
    <property type="entry name" value="PASTA_pknB"/>
    <property type="match status" value="4"/>
</dbReference>
<feature type="domain" description="PASTA" evidence="9">
    <location>
        <begin position="384"/>
        <end position="455"/>
    </location>
</feature>
<keyword evidence="7" id="KW-0472">Membrane</keyword>
<feature type="transmembrane region" description="Helical" evidence="7">
    <location>
        <begin position="346"/>
        <end position="366"/>
    </location>
</feature>
<keyword evidence="4" id="KW-0418">Kinase</keyword>
<feature type="domain" description="PASTA" evidence="9">
    <location>
        <begin position="456"/>
        <end position="522"/>
    </location>
</feature>
<feature type="domain" description="Protein kinase" evidence="8">
    <location>
        <begin position="13"/>
        <end position="276"/>
    </location>
</feature>
<feature type="region of interest" description="Disordered" evidence="6">
    <location>
        <begin position="662"/>
        <end position="683"/>
    </location>
</feature>
<reference evidence="10" key="1">
    <citation type="submission" date="2018-05" db="EMBL/GenBank/DDBJ databases">
        <authorList>
            <person name="Lanie J.A."/>
            <person name="Ng W.-L."/>
            <person name="Kazmierczak K.M."/>
            <person name="Andrzejewski T.M."/>
            <person name="Davidsen T.M."/>
            <person name="Wayne K.J."/>
            <person name="Tettelin H."/>
            <person name="Glass J.I."/>
            <person name="Rusch D."/>
            <person name="Podicherti R."/>
            <person name="Tsui H.-C.T."/>
            <person name="Winkler M.E."/>
        </authorList>
    </citation>
    <scope>NUCLEOTIDE SEQUENCE</scope>
</reference>
<feature type="region of interest" description="Disordered" evidence="6">
    <location>
        <begin position="282"/>
        <end position="338"/>
    </location>
</feature>
<dbReference type="PANTHER" id="PTHR43289">
    <property type="entry name" value="MITOGEN-ACTIVATED PROTEIN KINASE KINASE KINASE 20-RELATED"/>
    <property type="match status" value="1"/>
</dbReference>
<keyword evidence="3" id="KW-0547">Nucleotide-binding</keyword>
<dbReference type="InterPro" id="IPR008271">
    <property type="entry name" value="Ser/Thr_kinase_AS"/>
</dbReference>
<keyword evidence="7" id="KW-1133">Transmembrane helix</keyword>
<dbReference type="CDD" id="cd14014">
    <property type="entry name" value="STKc_PknB_like"/>
    <property type="match status" value="1"/>
</dbReference>
<dbReference type="Gene3D" id="3.30.10.20">
    <property type="match status" value="4"/>
</dbReference>
<dbReference type="SMART" id="SM00220">
    <property type="entry name" value="S_TKc"/>
    <property type="match status" value="1"/>
</dbReference>
<feature type="domain" description="PASTA" evidence="9">
    <location>
        <begin position="525"/>
        <end position="589"/>
    </location>
</feature>
<dbReference type="FunFam" id="1.10.510.10:FF:000021">
    <property type="entry name" value="Serine/threonine protein kinase"/>
    <property type="match status" value="1"/>
</dbReference>
<dbReference type="PROSITE" id="PS51178">
    <property type="entry name" value="PASTA"/>
    <property type="match status" value="4"/>
</dbReference>
<evidence type="ECO:0000259" key="8">
    <source>
        <dbReference type="PROSITE" id="PS50011"/>
    </source>
</evidence>
<keyword evidence="5" id="KW-0067">ATP-binding</keyword>
<keyword evidence="7" id="KW-0812">Transmembrane</keyword>
<dbReference type="AlphaFoldDB" id="A0A381PQN0"/>
<dbReference type="FunFam" id="3.30.200.20:FF:000035">
    <property type="entry name" value="Serine/threonine protein kinase Stk1"/>
    <property type="match status" value="1"/>
</dbReference>
<evidence type="ECO:0000313" key="10">
    <source>
        <dbReference type="EMBL" id="SUZ69355.1"/>
    </source>
</evidence>
<sequence>MSDSDRPIFSGRYELYRRIARGGMAEVFLARDKLLDRPVAVKVLFPEYATDASFVERFRREAQAAANLNQPNVVSVYDWGQEAGTYYIVMEYVEGRSLAEIIRAEGPLHPDRAADIAIDIAAALAFAHRNGVVHRDVKPGNVLITTAGQVKVTDFGIARALTGNTADNLTQAGSVMGTATYLSPEQAQGQAADPRSDVYSLSVVLYEMLTAGPPFTGDTPVSIAYKHVQEAPIPPSQFNGDVPPALEAICLLGLTKDPERRYASADDLRGDLRRFRTGQQVLATQNGGAVPQTTVQTHLTPSPGTRPSPQSTVPTETAGDAPPSRTPSSNVDPPGVRNQATDRTRIWVTLLLVLLIVVAGLVYLLVNGFNPNSGDTNPQVSGEVSSRLRVPAVVGLDWEQAEKQLRDDGFEHITIEFQERPDTPPNEIFQQDPRAGLLLADPNDPDNPIRLFASKGLTVVRIPAVQRLDFLEAEEILLAAGFTVERIEQQSDDYARNIVIEQSVSSTEERPQGTVITLTVSIGRGEVQIPSVEGQSISDARVTLARQGLLEEVLREHSLDFPVNTVIRSEPGFGSVTERGSVVRLVVSKGPATGQVPSLEILGTTDADQVENALKNLGYQVKRVEQALGAGDPQIGQVLGMDPSPGTDLLLGSEVVLIIGSGDAAPDPSPNPGSGFVTVEPNN</sequence>
<evidence type="ECO:0000256" key="2">
    <source>
        <dbReference type="ARBA" id="ARBA00022679"/>
    </source>
</evidence>
<keyword evidence="2" id="KW-0808">Transferase</keyword>
<feature type="domain" description="PASTA" evidence="9">
    <location>
        <begin position="590"/>
        <end position="661"/>
    </location>
</feature>
<evidence type="ECO:0000256" key="1">
    <source>
        <dbReference type="ARBA" id="ARBA00022527"/>
    </source>
</evidence>
<dbReference type="InterPro" id="IPR000719">
    <property type="entry name" value="Prot_kinase_dom"/>
</dbReference>